<reference evidence="1" key="1">
    <citation type="submission" date="2021-07" db="EMBL/GenBank/DDBJ databases">
        <authorList>
            <person name="Roth S.J."/>
            <person name="Krukonis G.P."/>
            <person name="Delesalle V.A."/>
        </authorList>
    </citation>
    <scope>NUCLEOTIDE SEQUENCE</scope>
</reference>
<dbReference type="GeneID" id="77944160"/>
<sequence length="119" mass="14270">MMYETLSIIRIMACDNKKRMRPRNIKMREVDKEFARIIKTVRLGKPVAKTGYMYLKVTEKREGDHGWELHLQAFNTHGSKVIINRSNWSDFKNWVEGRGWNFICKPSTMEQWNRDYGQK</sequence>
<dbReference type="RefSeq" id="YP_010668036.1">
    <property type="nucleotide sequence ID" value="NC_070952.1"/>
</dbReference>
<dbReference type="Proteomes" id="UP000827517">
    <property type="component" value="Segment"/>
</dbReference>
<organism evidence="1 2">
    <name type="scientific">Erwinia phage AH04</name>
    <dbReference type="NCBI Taxonomy" id="2869569"/>
    <lineage>
        <taxon>Viruses</taxon>
        <taxon>Duplodnaviria</taxon>
        <taxon>Heunggongvirae</taxon>
        <taxon>Uroviricota</taxon>
        <taxon>Caudoviricetes</taxon>
        <taxon>Chimalliviridae</taxon>
        <taxon>Meadowvirus</taxon>
        <taxon>Meadowvirus AH04</taxon>
    </lineage>
</organism>
<evidence type="ECO:0000313" key="2">
    <source>
        <dbReference type="Proteomes" id="UP000827517"/>
    </source>
</evidence>
<keyword evidence="2" id="KW-1185">Reference proteome</keyword>
<dbReference type="EMBL" id="MZ501267">
    <property type="protein sequence ID" value="QZA70755.1"/>
    <property type="molecule type" value="Genomic_DNA"/>
</dbReference>
<protein>
    <submittedName>
        <fullName evidence="1">Uncharacterized protein</fullName>
    </submittedName>
</protein>
<accession>A0AAE8BR29</accession>
<dbReference type="KEGG" id="vg:77944160"/>
<name>A0AAE8BR29_9CAUD</name>
<proteinExistence type="predicted"/>
<gene>
    <name evidence="1" type="primary">282</name>
    <name evidence="1" type="ORF">AH04_282</name>
</gene>
<evidence type="ECO:0000313" key="1">
    <source>
        <dbReference type="EMBL" id="QZA70755.1"/>
    </source>
</evidence>